<dbReference type="GO" id="GO:0030424">
    <property type="term" value="C:axon"/>
    <property type="evidence" value="ECO:0007669"/>
    <property type="project" value="TreeGrafter"/>
</dbReference>
<protein>
    <recommendedName>
        <fullName evidence="6">Fasciculation and elongation protein zeta-2</fullName>
    </recommendedName>
</protein>
<sequence>MREGKMAELQFEAPLAKFDGEEWNEFHDFQTTEDLENSNPVLCPNMNSEKTEHSDVDNFSETFSGSLEDLVNTFDEKITKCFCNYEESVEKLAPVQIRSQEEIMNDCQMWWTITGNFGNILPIDWSKTYAKQLQEQALHLREKREHDSPELDLSDDEDLQQAFDMHSLIISSLQQEPIFTAEEVINEIESMMEVSVFPGLKLLLIRLQLVG</sequence>
<comment type="caution">
    <text evidence="4">The sequence shown here is derived from an EMBL/GenBank/DDBJ whole genome shotgun (WGS) entry which is preliminary data.</text>
</comment>
<dbReference type="EMBL" id="JAODUP010000083">
    <property type="protein sequence ID" value="KAK2163228.1"/>
    <property type="molecule type" value="Genomic_DNA"/>
</dbReference>
<evidence type="ECO:0000256" key="3">
    <source>
        <dbReference type="ARBA" id="ARBA00023054"/>
    </source>
</evidence>
<keyword evidence="3" id="KW-0175">Coiled coil</keyword>
<organism evidence="4 5">
    <name type="scientific">Paralvinella palmiformis</name>
    <dbReference type="NCBI Taxonomy" id="53620"/>
    <lineage>
        <taxon>Eukaryota</taxon>
        <taxon>Metazoa</taxon>
        <taxon>Spiralia</taxon>
        <taxon>Lophotrochozoa</taxon>
        <taxon>Annelida</taxon>
        <taxon>Polychaeta</taxon>
        <taxon>Sedentaria</taxon>
        <taxon>Canalipalpata</taxon>
        <taxon>Terebellida</taxon>
        <taxon>Terebelliformia</taxon>
        <taxon>Alvinellidae</taxon>
        <taxon>Paralvinella</taxon>
    </lineage>
</organism>
<evidence type="ECO:0000256" key="1">
    <source>
        <dbReference type="ARBA" id="ARBA00006788"/>
    </source>
</evidence>
<evidence type="ECO:0008006" key="6">
    <source>
        <dbReference type="Google" id="ProtNLM"/>
    </source>
</evidence>
<gene>
    <name evidence="4" type="ORF">LSH36_83g00016</name>
</gene>
<dbReference type="Proteomes" id="UP001208570">
    <property type="component" value="Unassembled WGS sequence"/>
</dbReference>
<name>A0AAD9K377_9ANNE</name>
<keyword evidence="5" id="KW-1185">Reference proteome</keyword>
<dbReference type="PANTHER" id="PTHR12394">
    <property type="entry name" value="ZYGIN"/>
    <property type="match status" value="1"/>
</dbReference>
<evidence type="ECO:0000256" key="2">
    <source>
        <dbReference type="ARBA" id="ARBA00022553"/>
    </source>
</evidence>
<proteinExistence type="inferred from homology"/>
<evidence type="ECO:0000313" key="4">
    <source>
        <dbReference type="EMBL" id="KAK2163228.1"/>
    </source>
</evidence>
<comment type="similarity">
    <text evidence="1">Belongs to the zygin family.</text>
</comment>
<reference evidence="4" key="1">
    <citation type="journal article" date="2023" name="Mol. Biol. Evol.">
        <title>Third-Generation Sequencing Reveals the Adaptive Role of the Epigenome in Three Deep-Sea Polychaetes.</title>
        <authorList>
            <person name="Perez M."/>
            <person name="Aroh O."/>
            <person name="Sun Y."/>
            <person name="Lan Y."/>
            <person name="Juniper S.K."/>
            <person name="Young C.R."/>
            <person name="Angers B."/>
            <person name="Qian P.Y."/>
        </authorList>
    </citation>
    <scope>NUCLEOTIDE SEQUENCE</scope>
    <source>
        <strain evidence="4">P08H-3</strain>
    </source>
</reference>
<accession>A0AAD9K377</accession>
<keyword evidence="2" id="KW-0597">Phosphoprotein</keyword>
<dbReference type="AlphaFoldDB" id="A0AAD9K377"/>
<dbReference type="PANTHER" id="PTHR12394:SF12">
    <property type="entry name" value="LD08195P"/>
    <property type="match status" value="1"/>
</dbReference>
<dbReference type="GO" id="GO:0005737">
    <property type="term" value="C:cytoplasm"/>
    <property type="evidence" value="ECO:0007669"/>
    <property type="project" value="TreeGrafter"/>
</dbReference>
<dbReference type="InterPro" id="IPR011680">
    <property type="entry name" value="FEZ"/>
</dbReference>
<dbReference type="Pfam" id="PF07763">
    <property type="entry name" value="FEZ"/>
    <property type="match status" value="1"/>
</dbReference>
<evidence type="ECO:0000313" key="5">
    <source>
        <dbReference type="Proteomes" id="UP001208570"/>
    </source>
</evidence>